<name>A0A7S3BK05_9VIRI</name>
<dbReference type="InterPro" id="IPR040265">
    <property type="entry name" value="CHUP1/IPGA1-like"/>
</dbReference>
<gene>
    <name evidence="2" type="ORF">PSIN1315_LOCUS6589</name>
    <name evidence="3" type="ORF">PSIN1315_LOCUS6590</name>
</gene>
<organism evidence="3">
    <name type="scientific">Prasinoderma singulare</name>
    <dbReference type="NCBI Taxonomy" id="676789"/>
    <lineage>
        <taxon>Eukaryota</taxon>
        <taxon>Viridiplantae</taxon>
        <taxon>Prasinodermophyta</taxon>
        <taxon>Prasinodermophyceae</taxon>
        <taxon>Prasinodermales</taxon>
        <taxon>Prasinodermaceae</taxon>
        <taxon>Prasinoderma</taxon>
    </lineage>
</organism>
<reference evidence="3" key="1">
    <citation type="submission" date="2021-01" db="EMBL/GenBank/DDBJ databases">
        <authorList>
            <person name="Corre E."/>
            <person name="Pelletier E."/>
            <person name="Niang G."/>
            <person name="Scheremetjew M."/>
            <person name="Finn R."/>
            <person name="Kale V."/>
            <person name="Holt S."/>
            <person name="Cochrane G."/>
            <person name="Meng A."/>
            <person name="Brown T."/>
            <person name="Cohen L."/>
        </authorList>
    </citation>
    <scope>NUCLEOTIDE SEQUENCE</scope>
    <source>
        <strain evidence="3">RCC927</strain>
    </source>
</reference>
<protein>
    <submittedName>
        <fullName evidence="3">Uncharacterized protein</fullName>
    </submittedName>
</protein>
<dbReference type="EMBL" id="HBHY01010199">
    <property type="protein sequence ID" value="CAE0137796.1"/>
    <property type="molecule type" value="Transcribed_RNA"/>
</dbReference>
<evidence type="ECO:0000313" key="3">
    <source>
        <dbReference type="EMBL" id="CAE0137798.1"/>
    </source>
</evidence>
<dbReference type="AlphaFoldDB" id="A0A7S3BK05"/>
<keyword evidence="1" id="KW-0175">Coiled coil</keyword>
<accession>A0A7S3BK05</accession>
<evidence type="ECO:0000256" key="1">
    <source>
        <dbReference type="ARBA" id="ARBA00023054"/>
    </source>
</evidence>
<dbReference type="EMBL" id="HBHY01010200">
    <property type="protein sequence ID" value="CAE0137798.1"/>
    <property type="molecule type" value="Transcribed_RNA"/>
</dbReference>
<dbReference type="PANTHER" id="PTHR31342:SF16">
    <property type="entry name" value="TALIN_MIDDLE DOMAIN-CONTAINING PROTEIN"/>
    <property type="match status" value="1"/>
</dbReference>
<evidence type="ECO:0000313" key="2">
    <source>
        <dbReference type="EMBL" id="CAE0137796.1"/>
    </source>
</evidence>
<sequence>MREARAAHLQLMEMSSRLSGWPAARAGTRCEEELRLMETYLDKVCRVLDSQARTADSDEKRFAKHGVPWDRNAAKAVKHAALNLANRYLTRVLDESAKAGTGGHGGVAAQARVQELLTKGVRFAFRVHQFAGGFNQETLKSFEAVSAQLKGIVQKQQGA</sequence>
<dbReference type="PANTHER" id="PTHR31342">
    <property type="entry name" value="PROTEIN CHUP1, CHLOROPLASTIC"/>
    <property type="match status" value="1"/>
</dbReference>
<proteinExistence type="predicted"/>